<accession>A0A832QF19</accession>
<gene>
    <name evidence="1" type="ORF">GX533_01375</name>
</gene>
<name>A0A832QF19_9BACT</name>
<evidence type="ECO:0000313" key="2">
    <source>
        <dbReference type="Proteomes" id="UP000576550"/>
    </source>
</evidence>
<comment type="caution">
    <text evidence="1">The sequence shown here is derived from an EMBL/GenBank/DDBJ whole genome shotgun (WGS) entry which is preliminary data.</text>
</comment>
<organism evidence="1 2">
    <name type="scientific">Candidatus Dojkabacteria bacterium</name>
    <dbReference type="NCBI Taxonomy" id="2099670"/>
    <lineage>
        <taxon>Bacteria</taxon>
        <taxon>Candidatus Dojkabacteria</taxon>
    </lineage>
</organism>
<dbReference type="Proteomes" id="UP000576550">
    <property type="component" value="Unassembled WGS sequence"/>
</dbReference>
<dbReference type="EMBL" id="DUTP01000003">
    <property type="protein sequence ID" value="HHX99322.1"/>
    <property type="molecule type" value="Genomic_DNA"/>
</dbReference>
<dbReference type="AlphaFoldDB" id="A0A832QF19"/>
<reference evidence="1 2" key="1">
    <citation type="journal article" date="2020" name="Biotechnol. Biofuels">
        <title>New insights from the biogas microbiome by comprehensive genome-resolved metagenomics of nearly 1600 species originating from multiple anaerobic digesters.</title>
        <authorList>
            <person name="Campanaro S."/>
            <person name="Treu L."/>
            <person name="Rodriguez-R L.M."/>
            <person name="Kovalovszki A."/>
            <person name="Ziels R.M."/>
            <person name="Maus I."/>
            <person name="Zhu X."/>
            <person name="Kougias P.G."/>
            <person name="Basile A."/>
            <person name="Luo G."/>
            <person name="Schluter A."/>
            <person name="Konstantinidis K.T."/>
            <person name="Angelidaki I."/>
        </authorList>
    </citation>
    <scope>NUCLEOTIDE SEQUENCE [LARGE SCALE GENOMIC DNA]</scope>
    <source>
        <strain evidence="1">AS05jafATM_89</strain>
    </source>
</reference>
<sequence>MDKREIAILSYEHDASREPYSLEALGEDFEIDVPPENVLMALSAHHEARKLIEEGIGASILTVGGAAASNKRIVERINDITHCEVPVEADDSSYSLASNIESLKEYKNPFIIICQKFAKLRTYIHSKYHLGGGNFEVKDWETYLENHQMSNFENNLVEELSQIKHIPLQRKLVEGILTVLAYLDPKDGFTSTVALLRQKYREQNPKDNFFNKIGLS</sequence>
<proteinExistence type="predicted"/>
<protein>
    <submittedName>
        <fullName evidence="1">Uncharacterized protein</fullName>
    </submittedName>
</protein>
<evidence type="ECO:0000313" key="1">
    <source>
        <dbReference type="EMBL" id="HHX99322.1"/>
    </source>
</evidence>